<keyword evidence="2" id="KW-1185">Reference proteome</keyword>
<dbReference type="EMBL" id="CAJVPT010041531">
    <property type="protein sequence ID" value="CAG8728077.1"/>
    <property type="molecule type" value="Genomic_DNA"/>
</dbReference>
<dbReference type="Proteomes" id="UP000789525">
    <property type="component" value="Unassembled WGS sequence"/>
</dbReference>
<comment type="caution">
    <text evidence="1">The sequence shown here is derived from an EMBL/GenBank/DDBJ whole genome shotgun (WGS) entry which is preliminary data.</text>
</comment>
<gene>
    <name evidence="1" type="ORF">ACOLOM_LOCUS11471</name>
</gene>
<reference evidence="1" key="1">
    <citation type="submission" date="2021-06" db="EMBL/GenBank/DDBJ databases">
        <authorList>
            <person name="Kallberg Y."/>
            <person name="Tangrot J."/>
            <person name="Rosling A."/>
        </authorList>
    </citation>
    <scope>NUCLEOTIDE SEQUENCE</scope>
    <source>
        <strain evidence="1">CL356</strain>
    </source>
</reference>
<protein>
    <submittedName>
        <fullName evidence="1">3537_t:CDS:1</fullName>
    </submittedName>
</protein>
<name>A0ACA9PWZ0_9GLOM</name>
<sequence>MALTMHKGLLSTRLYRGEYFIPIHVTSSSLKPFYQTLVQIDKLVRSLQSSAIELLDIQSGSSRLASCFLMLHCLSENGIHHLTCFWAIFCQPFTPVSLTERRGFLEDGCLGVLSLLVVLASSFLLVAAESPLQLFPKIADDIPSIDSFSQGFTDITAQYFRTTWTRDLNATETIVPFDDGGGDVLSDEGSEKSTGLLERQTRCVNPGYVPVSQAIAPVPIIIVVLRVYILVPTELHAVVMGMGTLVVLATEVHVPGIPAVGVVAARTGVVHALREELVVEARGVHLQVDRVAVLGHAAVEKLVVTGKAAHMRGTRAVEPNNASQDTSAVMGEVVHLLMECAVATVLVVPGRRAVM</sequence>
<evidence type="ECO:0000313" key="1">
    <source>
        <dbReference type="EMBL" id="CAG8728077.1"/>
    </source>
</evidence>
<accession>A0ACA9PWZ0</accession>
<proteinExistence type="predicted"/>
<feature type="non-terminal residue" evidence="1">
    <location>
        <position position="1"/>
    </location>
</feature>
<organism evidence="1 2">
    <name type="scientific">Acaulospora colombiana</name>
    <dbReference type="NCBI Taxonomy" id="27376"/>
    <lineage>
        <taxon>Eukaryota</taxon>
        <taxon>Fungi</taxon>
        <taxon>Fungi incertae sedis</taxon>
        <taxon>Mucoromycota</taxon>
        <taxon>Glomeromycotina</taxon>
        <taxon>Glomeromycetes</taxon>
        <taxon>Diversisporales</taxon>
        <taxon>Acaulosporaceae</taxon>
        <taxon>Acaulospora</taxon>
    </lineage>
</organism>
<feature type="non-terminal residue" evidence="1">
    <location>
        <position position="355"/>
    </location>
</feature>
<evidence type="ECO:0000313" key="2">
    <source>
        <dbReference type="Proteomes" id="UP000789525"/>
    </source>
</evidence>